<name>A0A0N1I474_LEPSE</name>
<dbReference type="OrthoDB" id="272664at2759"/>
<sequence length="312" mass="34610">MSTQSMFKGVFSQAGAEGRAARRLTTVAVSARRSKQRHMEETVRQSTRRLNSLREQPHSRRHARRPRVGGASAAMQASWTEAQAEALAEEDAAWSAHDPMRSLRHGETGTGAPSASSSPPRHYDAVDAETGGSIVQQNFDDLVYRALLRYGPPLPVEVVQQNNIISASSTSPTQRRPHCRTIQGGGADAGICAADDPNAVYMDEVGLRMPEFMQILRKEQPHFSVRDDCDGVPLSLMVRNCSYLRAFGGRVNYMRFVRRLPGGKTVDVERREADAEGSAMVVVLGKYKMREMPSQDGIRCGPQPWRYSYCTR</sequence>
<dbReference type="OMA" id="NCCYLRA"/>
<accession>A0A0N1I474</accession>
<organism evidence="2 3">
    <name type="scientific">Leptomonas seymouri</name>
    <dbReference type="NCBI Taxonomy" id="5684"/>
    <lineage>
        <taxon>Eukaryota</taxon>
        <taxon>Discoba</taxon>
        <taxon>Euglenozoa</taxon>
        <taxon>Kinetoplastea</taxon>
        <taxon>Metakinetoplastina</taxon>
        <taxon>Trypanosomatida</taxon>
        <taxon>Trypanosomatidae</taxon>
        <taxon>Leishmaniinae</taxon>
        <taxon>Leptomonas</taxon>
    </lineage>
</organism>
<reference evidence="2 3" key="1">
    <citation type="journal article" date="2015" name="PLoS Pathog.">
        <title>Leptomonas seymouri: Adaptations to the Dixenous Life Cycle Analyzed by Genome Sequencing, Transcriptome Profiling and Co-infection with Leishmania donovani.</title>
        <authorList>
            <person name="Kraeva N."/>
            <person name="Butenko A."/>
            <person name="Hlavacova J."/>
            <person name="Kostygov A."/>
            <person name="Myskova J."/>
            <person name="Grybchuk D."/>
            <person name="Lestinova T."/>
            <person name="Votypka J."/>
            <person name="Volf P."/>
            <person name="Opperdoes F."/>
            <person name="Flegontov P."/>
            <person name="Lukes J."/>
            <person name="Yurchenko V."/>
        </authorList>
    </citation>
    <scope>NUCLEOTIDE SEQUENCE [LARGE SCALE GENOMIC DNA]</scope>
    <source>
        <strain evidence="2 3">ATCC 30220</strain>
    </source>
</reference>
<dbReference type="Proteomes" id="UP000038009">
    <property type="component" value="Unassembled WGS sequence"/>
</dbReference>
<feature type="region of interest" description="Disordered" evidence="1">
    <location>
        <begin position="1"/>
        <end position="123"/>
    </location>
</feature>
<feature type="compositionally biased region" description="Basic and acidic residues" evidence="1">
    <location>
        <begin position="98"/>
        <end position="107"/>
    </location>
</feature>
<keyword evidence="3" id="KW-1185">Reference proteome</keyword>
<feature type="compositionally biased region" description="Polar residues" evidence="1">
    <location>
        <begin position="44"/>
        <end position="54"/>
    </location>
</feature>
<evidence type="ECO:0000313" key="2">
    <source>
        <dbReference type="EMBL" id="KPI86015.1"/>
    </source>
</evidence>
<protein>
    <submittedName>
        <fullName evidence="2">Uncharacterized protein</fullName>
    </submittedName>
</protein>
<evidence type="ECO:0000313" key="3">
    <source>
        <dbReference type="Proteomes" id="UP000038009"/>
    </source>
</evidence>
<proteinExistence type="predicted"/>
<dbReference type="AlphaFoldDB" id="A0A0N1I474"/>
<dbReference type="EMBL" id="LJSK01000153">
    <property type="protein sequence ID" value="KPI86015.1"/>
    <property type="molecule type" value="Genomic_DNA"/>
</dbReference>
<dbReference type="VEuPathDB" id="TriTrypDB:Lsey_0153_0070"/>
<evidence type="ECO:0000256" key="1">
    <source>
        <dbReference type="SAM" id="MobiDB-lite"/>
    </source>
</evidence>
<gene>
    <name evidence="2" type="ORF">ABL78_4918</name>
</gene>
<comment type="caution">
    <text evidence="2">The sequence shown here is derived from an EMBL/GenBank/DDBJ whole genome shotgun (WGS) entry which is preliminary data.</text>
</comment>